<dbReference type="InterPro" id="IPR005079">
    <property type="entry name" value="Peptidase_C45_hydrolase"/>
</dbReference>
<dbReference type="AlphaFoldDB" id="A0A550C6W2"/>
<evidence type="ECO:0000259" key="1">
    <source>
        <dbReference type="Pfam" id="PF03417"/>
    </source>
</evidence>
<dbReference type="Gene3D" id="3.60.60.10">
    <property type="entry name" value="Penicillin V Acylase, Chain A"/>
    <property type="match status" value="1"/>
</dbReference>
<reference evidence="2 3" key="1">
    <citation type="journal article" date="2019" name="New Phytol.">
        <title>Comparative genomics reveals unique wood-decay strategies and fruiting body development in the Schizophyllaceae.</title>
        <authorList>
            <person name="Almasi E."/>
            <person name="Sahu N."/>
            <person name="Krizsan K."/>
            <person name="Balint B."/>
            <person name="Kovacs G.M."/>
            <person name="Kiss B."/>
            <person name="Cseklye J."/>
            <person name="Drula E."/>
            <person name="Henrissat B."/>
            <person name="Nagy I."/>
            <person name="Chovatia M."/>
            <person name="Adam C."/>
            <person name="LaButti K."/>
            <person name="Lipzen A."/>
            <person name="Riley R."/>
            <person name="Grigoriev I.V."/>
            <person name="Nagy L.G."/>
        </authorList>
    </citation>
    <scope>NUCLEOTIDE SEQUENCE [LARGE SCALE GENOMIC DNA]</scope>
    <source>
        <strain evidence="2 3">NL-1724</strain>
    </source>
</reference>
<dbReference type="PANTHER" id="PTHR34180:SF1">
    <property type="entry name" value="BETA-ALANYL-DOPAMINE_CARCININE HYDROLASE"/>
    <property type="match status" value="1"/>
</dbReference>
<comment type="caution">
    <text evidence="2">The sequence shown here is derived from an EMBL/GenBank/DDBJ whole genome shotgun (WGS) entry which is preliminary data.</text>
</comment>
<keyword evidence="2" id="KW-0808">Transferase</keyword>
<dbReference type="InterPro" id="IPR047794">
    <property type="entry name" value="C45_proenzyme-like"/>
</dbReference>
<feature type="domain" description="Peptidase C45 hydrolase" evidence="1">
    <location>
        <begin position="113"/>
        <end position="336"/>
    </location>
</feature>
<dbReference type="GO" id="GO:0016740">
    <property type="term" value="F:transferase activity"/>
    <property type="evidence" value="ECO:0007669"/>
    <property type="project" value="UniProtKB-KW"/>
</dbReference>
<dbReference type="Pfam" id="PF03417">
    <property type="entry name" value="AAT"/>
    <property type="match status" value="1"/>
</dbReference>
<proteinExistence type="predicted"/>
<dbReference type="STRING" id="97359.A0A550C6W2"/>
<keyword evidence="3" id="KW-1185">Reference proteome</keyword>
<dbReference type="EMBL" id="VDMD01000022">
    <property type="protein sequence ID" value="TRM60456.1"/>
    <property type="molecule type" value="Genomic_DNA"/>
</dbReference>
<dbReference type="Gene3D" id="1.10.10.2120">
    <property type="match status" value="1"/>
</dbReference>
<dbReference type="OrthoDB" id="189997at2759"/>
<dbReference type="InterPro" id="IPR047801">
    <property type="entry name" value="Peptidase_C45"/>
</dbReference>
<organism evidence="2 3">
    <name type="scientific">Schizophyllum amplum</name>
    <dbReference type="NCBI Taxonomy" id="97359"/>
    <lineage>
        <taxon>Eukaryota</taxon>
        <taxon>Fungi</taxon>
        <taxon>Dikarya</taxon>
        <taxon>Basidiomycota</taxon>
        <taxon>Agaricomycotina</taxon>
        <taxon>Agaricomycetes</taxon>
        <taxon>Agaricomycetidae</taxon>
        <taxon>Agaricales</taxon>
        <taxon>Schizophyllaceae</taxon>
        <taxon>Schizophyllum</taxon>
    </lineage>
</organism>
<evidence type="ECO:0000313" key="2">
    <source>
        <dbReference type="EMBL" id="TRM60456.1"/>
    </source>
</evidence>
<name>A0A550C6W2_9AGAR</name>
<accession>A0A550C6W2</accession>
<dbReference type="Proteomes" id="UP000320762">
    <property type="component" value="Unassembled WGS sequence"/>
</dbReference>
<evidence type="ECO:0000313" key="3">
    <source>
        <dbReference type="Proteomes" id="UP000320762"/>
    </source>
</evidence>
<gene>
    <name evidence="2" type="ORF">BD626DRAFT_549750</name>
</gene>
<protein>
    <submittedName>
        <fullName evidence="2">Acyl-coenzyme A:6-aminopenicillanic acid acyl-transferase-domain-containing protein</fullName>
    </submittedName>
</protein>
<dbReference type="PANTHER" id="PTHR34180">
    <property type="entry name" value="PEPTIDASE C45"/>
    <property type="match status" value="1"/>
</dbReference>
<dbReference type="NCBIfam" id="NF040521">
    <property type="entry name" value="C45_proenzyme"/>
    <property type="match status" value="1"/>
</dbReference>
<sequence>MLVVHCSGTPREIGLAHGTAASSQVAACFAFYAEFFERTAMLKWDAVCEEAAKFLPYLESKWAPYVEEMKGLAEGAGQPFLAILALNVRTEIAYGMAKKAESDGCTALSYFGDGSAFIAQNWDWLPSQKANLVLCHIAQSGKPSISMITEAGIIGKIGLNDRGVGVTLNAIRATGVRFDALPTHLALRTVLESESRAAAVERLEGAGVAAACHIIIADATAPAVGLECSVADIVRIEDNGGSGCVVHTNHFLQPHVGRTDPAILWQDSVPRLERITTLLKERKVTKMEDIEPMLEDEEGYPTSICREVSGEYSSATLFSIVMDLKGAEARVREGRPIIAEGVLSLKPGTAVLA</sequence>